<evidence type="ECO:0000256" key="3">
    <source>
        <dbReference type="ARBA" id="ARBA00008562"/>
    </source>
</evidence>
<sequence length="535" mass="59734">MLVISFIICKDNCKDNCKVWCFILRRQQIVIVGSGLSAYVLASKLWQSADIIIITKYSTEHSNSIRAQGGIAAAISAKDQWQLHGEDTLKAGVFHNHQVAVETLVKEGQQVVKSLLQQGFQADRNQQGELELGREGAHSQRRIIHAGGDQTGKYLINFYQELLQGKITIIEGQLAVDCVVDDGECKGIITIDQQNQIHTYTADHTVLATGGFGALYDTTSNDLSTTGDGIAIAYRAGAIVSDMEFVQFHPTMLATQAQHNDLISEAVRGEGAILVDQDKREIMKGIHPLENLAPRDIVSRVIMTEITKGNKVFLDINNVKKFPIKFPFINSVCEKNNIDWQQGVIPVKPGAHFTMGGVETDLLGRTNIPRLYAIGETACTHVHGANRLASNSLLEGMVFATRLADYLQTQSGLFFNKISDSQSVQITSQHPDINQLRKRMTNHAGINRNETGLKKMLEWLDKFTIIQENNLSSYTLSREQVQIQHHLLIAQLVTEAARKRTESRGAHYRVDFPYEREQWKNKNITFQLTKQGVSV</sequence>
<evidence type="ECO:0000256" key="11">
    <source>
        <dbReference type="NCBIfam" id="TIGR00551"/>
    </source>
</evidence>
<evidence type="ECO:0000256" key="4">
    <source>
        <dbReference type="ARBA" id="ARBA00012173"/>
    </source>
</evidence>
<name>A0A5Q2TQ41_9BACI</name>
<comment type="function">
    <text evidence="12">Catalyzes the oxidation of L-aspartate to iminoaspartate.</text>
</comment>
<dbReference type="EC" id="1.4.3.16" evidence="4 11"/>
<feature type="domain" description="Fumarate reductase/succinate dehydrogenase flavoprotein-like C-terminal" evidence="14">
    <location>
        <begin position="434"/>
        <end position="525"/>
    </location>
</feature>
<evidence type="ECO:0000256" key="2">
    <source>
        <dbReference type="ARBA" id="ARBA00004950"/>
    </source>
</evidence>
<evidence type="ECO:0000256" key="7">
    <source>
        <dbReference type="ARBA" id="ARBA00022642"/>
    </source>
</evidence>
<evidence type="ECO:0000256" key="1">
    <source>
        <dbReference type="ARBA" id="ARBA00001974"/>
    </source>
</evidence>
<dbReference type="NCBIfam" id="TIGR00551">
    <property type="entry name" value="nadB"/>
    <property type="match status" value="1"/>
</dbReference>
<dbReference type="Pfam" id="PF02910">
    <property type="entry name" value="Succ_DH_flav_C"/>
    <property type="match status" value="1"/>
</dbReference>
<evidence type="ECO:0000256" key="10">
    <source>
        <dbReference type="ARBA" id="ARBA00048305"/>
    </source>
</evidence>
<evidence type="ECO:0000256" key="6">
    <source>
        <dbReference type="ARBA" id="ARBA00022630"/>
    </source>
</evidence>
<dbReference type="UniPathway" id="UPA00253">
    <property type="reaction ID" value="UER00326"/>
</dbReference>
<feature type="domain" description="FAD-dependent oxidoreductase 2 FAD-binding" evidence="13">
    <location>
        <begin position="29"/>
        <end position="393"/>
    </location>
</feature>
<evidence type="ECO:0000259" key="13">
    <source>
        <dbReference type="Pfam" id="PF00890"/>
    </source>
</evidence>
<dbReference type="SUPFAM" id="SSF56425">
    <property type="entry name" value="Succinate dehydrogenase/fumarate reductase flavoprotein, catalytic domain"/>
    <property type="match status" value="1"/>
</dbReference>
<dbReference type="Gene3D" id="3.90.700.10">
    <property type="entry name" value="Succinate dehydrogenase/fumarate reductase flavoprotein, catalytic domain"/>
    <property type="match status" value="1"/>
</dbReference>
<dbReference type="GO" id="GO:0005737">
    <property type="term" value="C:cytoplasm"/>
    <property type="evidence" value="ECO:0007669"/>
    <property type="project" value="UniProtKB-SubCell"/>
</dbReference>
<protein>
    <recommendedName>
        <fullName evidence="5 11">L-aspartate oxidase</fullName>
        <ecNumber evidence="4 11">1.4.3.16</ecNumber>
    </recommendedName>
</protein>
<dbReference type="NCBIfam" id="NF005978">
    <property type="entry name" value="PRK08071.1"/>
    <property type="match status" value="1"/>
</dbReference>
<dbReference type="InterPro" id="IPR005288">
    <property type="entry name" value="NadB"/>
</dbReference>
<dbReference type="PANTHER" id="PTHR42716:SF2">
    <property type="entry name" value="L-ASPARTATE OXIDASE, CHLOROPLASTIC"/>
    <property type="match status" value="1"/>
</dbReference>
<dbReference type="SUPFAM" id="SSF46977">
    <property type="entry name" value="Succinate dehydrogenase/fumarate reductase flavoprotein C-terminal domain"/>
    <property type="match status" value="1"/>
</dbReference>
<comment type="catalytic activity">
    <reaction evidence="10">
        <text>L-aspartate + O2 = iminosuccinate + H2O2</text>
        <dbReference type="Rhea" id="RHEA:25876"/>
        <dbReference type="ChEBI" id="CHEBI:15379"/>
        <dbReference type="ChEBI" id="CHEBI:16240"/>
        <dbReference type="ChEBI" id="CHEBI:29991"/>
        <dbReference type="ChEBI" id="CHEBI:77875"/>
        <dbReference type="EC" id="1.4.3.16"/>
    </reaction>
    <physiologicalReaction direction="left-to-right" evidence="10">
        <dbReference type="Rhea" id="RHEA:25877"/>
    </physiologicalReaction>
</comment>
<keyword evidence="9 12" id="KW-0560">Oxidoreductase</keyword>
<comment type="pathway">
    <text evidence="2 12">Cofactor biosynthesis; NAD(+) biosynthesis; iminoaspartate from L-aspartate (oxidase route): step 1/1.</text>
</comment>
<dbReference type="GO" id="GO:0033765">
    <property type="term" value="F:steroid dehydrogenase activity, acting on the CH-CH group of donors"/>
    <property type="evidence" value="ECO:0007669"/>
    <property type="project" value="UniProtKB-ARBA"/>
</dbReference>
<keyword evidence="8 12" id="KW-0274">FAD</keyword>
<dbReference type="GO" id="GO:0008734">
    <property type="term" value="F:L-aspartate oxidase activity"/>
    <property type="evidence" value="ECO:0007669"/>
    <property type="project" value="UniProtKB-UniRule"/>
</dbReference>
<dbReference type="InterPro" id="IPR015939">
    <property type="entry name" value="Fum_Rdtase/Succ_DH_flav-like_C"/>
</dbReference>
<comment type="similarity">
    <text evidence="3 12">Belongs to the FAD-dependent oxidoreductase 2 family. NadB subfamily.</text>
</comment>
<evidence type="ECO:0000256" key="5">
    <source>
        <dbReference type="ARBA" id="ARBA00021901"/>
    </source>
</evidence>
<dbReference type="Gene3D" id="3.50.50.60">
    <property type="entry name" value="FAD/NAD(P)-binding domain"/>
    <property type="match status" value="1"/>
</dbReference>
<dbReference type="InterPro" id="IPR003953">
    <property type="entry name" value="FAD-dep_OxRdtase_2_FAD-bd"/>
</dbReference>
<keyword evidence="16" id="KW-1185">Reference proteome</keyword>
<dbReference type="KEGG" id="grc:GI584_14055"/>
<dbReference type="AlphaFoldDB" id="A0A5Q2TQ41"/>
<comment type="subcellular location">
    <subcellularLocation>
        <location evidence="12">Cytoplasm</location>
    </subcellularLocation>
</comment>
<evidence type="ECO:0000313" key="16">
    <source>
        <dbReference type="Proteomes" id="UP000339690"/>
    </source>
</evidence>
<organism evidence="15 16">
    <name type="scientific">Gracilibacillus salitolerans</name>
    <dbReference type="NCBI Taxonomy" id="2663022"/>
    <lineage>
        <taxon>Bacteria</taxon>
        <taxon>Bacillati</taxon>
        <taxon>Bacillota</taxon>
        <taxon>Bacilli</taxon>
        <taxon>Bacillales</taxon>
        <taxon>Bacillaceae</taxon>
        <taxon>Gracilibacillus</taxon>
    </lineage>
</organism>
<dbReference type="InterPro" id="IPR027477">
    <property type="entry name" value="Succ_DH/fumarate_Rdtase_cat_sf"/>
</dbReference>
<reference evidence="15 16" key="1">
    <citation type="submission" date="2019-11" db="EMBL/GenBank/DDBJ databases">
        <title>Gracilibacillus salitolerans sp. nov., a moderate halophile isolated from a saline soil in northwest China.</title>
        <authorList>
            <person name="Gan L."/>
        </authorList>
    </citation>
    <scope>NUCLEOTIDE SEQUENCE [LARGE SCALE GENOMIC DNA]</scope>
    <source>
        <strain evidence="15 16">SCU50</strain>
    </source>
</reference>
<dbReference type="EMBL" id="CP045915">
    <property type="protein sequence ID" value="QGH35098.1"/>
    <property type="molecule type" value="Genomic_DNA"/>
</dbReference>
<dbReference type="Gene3D" id="1.20.58.100">
    <property type="entry name" value="Fumarate reductase/succinate dehydrogenase flavoprotein-like, C-terminal domain"/>
    <property type="match status" value="1"/>
</dbReference>
<dbReference type="GO" id="GO:0034628">
    <property type="term" value="P:'de novo' NAD+ biosynthetic process from L-aspartate"/>
    <property type="evidence" value="ECO:0007669"/>
    <property type="project" value="TreeGrafter"/>
</dbReference>
<proteinExistence type="inferred from homology"/>
<keyword evidence="7 12" id="KW-0662">Pyridine nucleotide biosynthesis</keyword>
<dbReference type="PRINTS" id="PR00368">
    <property type="entry name" value="FADPNR"/>
</dbReference>
<dbReference type="InterPro" id="IPR037099">
    <property type="entry name" value="Fum_R/Succ_DH_flav-like_C_sf"/>
</dbReference>
<dbReference type="InterPro" id="IPR036188">
    <property type="entry name" value="FAD/NAD-bd_sf"/>
</dbReference>
<comment type="cofactor">
    <cofactor evidence="1 12">
        <name>FAD</name>
        <dbReference type="ChEBI" id="CHEBI:57692"/>
    </cofactor>
</comment>
<dbReference type="FunFam" id="3.90.700.10:FF:000002">
    <property type="entry name" value="L-aspartate oxidase"/>
    <property type="match status" value="1"/>
</dbReference>
<evidence type="ECO:0000259" key="14">
    <source>
        <dbReference type="Pfam" id="PF02910"/>
    </source>
</evidence>
<gene>
    <name evidence="15" type="primary">nadB</name>
    <name evidence="15" type="ORF">GI584_14055</name>
</gene>
<dbReference type="SUPFAM" id="SSF51905">
    <property type="entry name" value="FAD/NAD(P)-binding domain"/>
    <property type="match status" value="1"/>
</dbReference>
<dbReference type="PANTHER" id="PTHR42716">
    <property type="entry name" value="L-ASPARTATE OXIDASE"/>
    <property type="match status" value="1"/>
</dbReference>
<accession>A0A5Q2TQ41</accession>
<dbReference type="Proteomes" id="UP000339690">
    <property type="component" value="Chromosome"/>
</dbReference>
<evidence type="ECO:0000256" key="12">
    <source>
        <dbReference type="RuleBase" id="RU362049"/>
    </source>
</evidence>
<evidence type="ECO:0000256" key="8">
    <source>
        <dbReference type="ARBA" id="ARBA00022827"/>
    </source>
</evidence>
<evidence type="ECO:0000256" key="9">
    <source>
        <dbReference type="ARBA" id="ARBA00023002"/>
    </source>
</evidence>
<dbReference type="Pfam" id="PF00890">
    <property type="entry name" value="FAD_binding_2"/>
    <property type="match status" value="1"/>
</dbReference>
<keyword evidence="6 12" id="KW-0285">Flavoprotein</keyword>
<evidence type="ECO:0000313" key="15">
    <source>
        <dbReference type="EMBL" id="QGH35098.1"/>
    </source>
</evidence>